<evidence type="ECO:0000313" key="7">
    <source>
        <dbReference type="EMBL" id="QQV74935.1"/>
    </source>
</evidence>
<evidence type="ECO:0000259" key="6">
    <source>
        <dbReference type="SMART" id="SM00732"/>
    </source>
</evidence>
<dbReference type="PANTHER" id="PTHR33317">
    <property type="entry name" value="POLYNUCLEOTIDYL TRANSFERASE, RIBONUCLEASE H-LIKE SUPERFAMILY PROTEIN"/>
    <property type="match status" value="1"/>
</dbReference>
<keyword evidence="8" id="KW-1185">Reference proteome</keyword>
<dbReference type="GO" id="GO:0016787">
    <property type="term" value="F:hydrolase activity"/>
    <property type="evidence" value="ECO:0007669"/>
    <property type="project" value="UniProtKB-KW"/>
</dbReference>
<dbReference type="Proteomes" id="UP000595296">
    <property type="component" value="Chromosome"/>
</dbReference>
<evidence type="ECO:0000256" key="2">
    <source>
        <dbReference type="ARBA" id="ARBA00022517"/>
    </source>
</evidence>
<gene>
    <name evidence="7" type="primary">yrrK</name>
    <name evidence="7" type="ORF">H6P87_00477</name>
</gene>
<evidence type="ECO:0000256" key="1">
    <source>
        <dbReference type="ARBA" id="ARBA00022490"/>
    </source>
</evidence>
<dbReference type="EC" id="3.1.-.-" evidence="5"/>
<keyword evidence="4 5" id="KW-0378">Hydrolase</keyword>
<evidence type="ECO:0000256" key="4">
    <source>
        <dbReference type="ARBA" id="ARBA00022801"/>
    </source>
</evidence>
<evidence type="ECO:0000256" key="5">
    <source>
        <dbReference type="HAMAP-Rule" id="MF_00651"/>
    </source>
</evidence>
<dbReference type="EMBL" id="CP060138">
    <property type="protein sequence ID" value="QQV74935.1"/>
    <property type="molecule type" value="Genomic_DNA"/>
</dbReference>
<feature type="domain" description="YqgF/RNase H-like" evidence="6">
    <location>
        <begin position="17"/>
        <end position="117"/>
    </location>
</feature>
<dbReference type="NCBIfam" id="TIGR00250">
    <property type="entry name" value="RNAse_H_YqgF"/>
    <property type="match status" value="1"/>
</dbReference>
<accession>A0A9E6SQE3</accession>
<keyword evidence="2 5" id="KW-0690">Ribosome biogenesis</keyword>
<dbReference type="SUPFAM" id="SSF53098">
    <property type="entry name" value="Ribonuclease H-like"/>
    <property type="match status" value="1"/>
</dbReference>
<evidence type="ECO:0000313" key="8">
    <source>
        <dbReference type="Proteomes" id="UP000595296"/>
    </source>
</evidence>
<dbReference type="InterPro" id="IPR012337">
    <property type="entry name" value="RNaseH-like_sf"/>
</dbReference>
<reference evidence="7 8" key="1">
    <citation type="journal article" date="2021" name="Int. J. Syst. Evol. Microbiol.">
        <title>Characterization of a novel transitional group Rickettsia species (Rickettsia tillamookensis sp. nov.) from the western black-legged tick, Ixodes pacificus.</title>
        <authorList>
            <person name="Gauthier D.T."/>
            <person name="Karpathy S.E."/>
            <person name="Grizzard S.L."/>
            <person name="Batra D."/>
            <person name="Rowe L.A."/>
            <person name="Paddock C.D."/>
        </authorList>
    </citation>
    <scope>NUCLEOTIDE SEQUENCE [LARGE SCALE GENOMIC DNA]</scope>
    <source>
        <strain evidence="7 8">Tillamook 23</strain>
    </source>
</reference>
<comment type="similarity">
    <text evidence="5">Belongs to the YqgF HJR family.</text>
</comment>
<dbReference type="InterPro" id="IPR005227">
    <property type="entry name" value="YqgF"/>
</dbReference>
<organism evidence="7 8">
    <name type="scientific">Rickettsia tillamookensis</name>
    <dbReference type="NCBI Taxonomy" id="2761623"/>
    <lineage>
        <taxon>Bacteria</taxon>
        <taxon>Pseudomonadati</taxon>
        <taxon>Pseudomonadota</taxon>
        <taxon>Alphaproteobacteria</taxon>
        <taxon>Rickettsiales</taxon>
        <taxon>Rickettsiaceae</taxon>
        <taxon>Rickettsieae</taxon>
        <taxon>Rickettsia</taxon>
        <taxon>spotted fever group</taxon>
    </lineage>
</organism>
<dbReference type="SMART" id="SM00732">
    <property type="entry name" value="YqgFc"/>
    <property type="match status" value="1"/>
</dbReference>
<keyword evidence="1 5" id="KW-0963">Cytoplasm</keyword>
<dbReference type="InterPro" id="IPR037027">
    <property type="entry name" value="YqgF/RNaseH-like_dom_sf"/>
</dbReference>
<evidence type="ECO:0000256" key="3">
    <source>
        <dbReference type="ARBA" id="ARBA00022722"/>
    </source>
</evidence>
<dbReference type="PANTHER" id="PTHR33317:SF4">
    <property type="entry name" value="POLYNUCLEOTIDYL TRANSFERASE, RIBONUCLEASE H-LIKE SUPERFAMILY PROTEIN"/>
    <property type="match status" value="1"/>
</dbReference>
<proteinExistence type="inferred from homology"/>
<dbReference type="Gene3D" id="3.30.420.140">
    <property type="entry name" value="YqgF/RNase H-like domain"/>
    <property type="match status" value="1"/>
</dbReference>
<dbReference type="CDD" id="cd16964">
    <property type="entry name" value="YqgF"/>
    <property type="match status" value="1"/>
</dbReference>
<name>A0A9E6SQE3_9RICK</name>
<protein>
    <recommendedName>
        <fullName evidence="5">Putative pre-16S rRNA nuclease</fullName>
        <ecNumber evidence="5">3.1.-.-</ecNumber>
    </recommendedName>
</protein>
<dbReference type="RefSeq" id="WP_202069889.1">
    <property type="nucleotide sequence ID" value="NZ_CP060138.2"/>
</dbReference>
<comment type="subcellular location">
    <subcellularLocation>
        <location evidence="5">Cytoplasm</location>
    </subcellularLocation>
</comment>
<comment type="function">
    <text evidence="5">Could be a nuclease involved in processing of the 5'-end of pre-16S rRNA.</text>
</comment>
<dbReference type="InterPro" id="IPR006641">
    <property type="entry name" value="YqgF/RNaseH-like_dom"/>
</dbReference>
<sequence length="154" mass="17149">MIIKNLQEFYPLLIPNAPLIAIDYGSKKLGIALSNQERSIAMPLNTIIEINKKIVITSLLNIIEKYKVCGVVVGLPIDMNGAVTEQTNIVMKFAEELTKSVNLPIYLQDERLTTKAANNFLKSFSVKRKDRNNNDDAVAASMILETVLDSIKNI</sequence>
<keyword evidence="3 5" id="KW-0540">Nuclease</keyword>
<dbReference type="Pfam" id="PF03652">
    <property type="entry name" value="RuvX"/>
    <property type="match status" value="1"/>
</dbReference>
<dbReference type="HAMAP" id="MF_00651">
    <property type="entry name" value="Nuclease_YqgF"/>
    <property type="match status" value="1"/>
</dbReference>